<dbReference type="AlphaFoldDB" id="A0A4Y2MY66"/>
<sequence>MYFKGIFGSEFKCPLVYVPLCVAMGDQGRVVHQQILCALAEVLAEDVLLPPDVLNMLRGVRSEESSLAGHSQELSRNSGNLELKTELGFHLGLCKRKHKIMLSSRNLKGNLLHGEMKWERLILRTGK</sequence>
<name>A0A4Y2MY66_ARAVE</name>
<dbReference type="Proteomes" id="UP000499080">
    <property type="component" value="Unassembled WGS sequence"/>
</dbReference>
<comment type="caution">
    <text evidence="1">The sequence shown here is derived from an EMBL/GenBank/DDBJ whole genome shotgun (WGS) entry which is preliminary data.</text>
</comment>
<protein>
    <submittedName>
        <fullName evidence="1">Uncharacterized protein</fullName>
    </submittedName>
</protein>
<evidence type="ECO:0000313" key="1">
    <source>
        <dbReference type="EMBL" id="GBN30586.1"/>
    </source>
</evidence>
<keyword evidence="2" id="KW-1185">Reference proteome</keyword>
<dbReference type="EMBL" id="BGPR01007944">
    <property type="protein sequence ID" value="GBN30586.1"/>
    <property type="molecule type" value="Genomic_DNA"/>
</dbReference>
<organism evidence="1 2">
    <name type="scientific">Araneus ventricosus</name>
    <name type="common">Orbweaver spider</name>
    <name type="synonym">Epeira ventricosa</name>
    <dbReference type="NCBI Taxonomy" id="182803"/>
    <lineage>
        <taxon>Eukaryota</taxon>
        <taxon>Metazoa</taxon>
        <taxon>Ecdysozoa</taxon>
        <taxon>Arthropoda</taxon>
        <taxon>Chelicerata</taxon>
        <taxon>Arachnida</taxon>
        <taxon>Araneae</taxon>
        <taxon>Araneomorphae</taxon>
        <taxon>Entelegynae</taxon>
        <taxon>Araneoidea</taxon>
        <taxon>Araneidae</taxon>
        <taxon>Araneus</taxon>
    </lineage>
</organism>
<evidence type="ECO:0000313" key="2">
    <source>
        <dbReference type="Proteomes" id="UP000499080"/>
    </source>
</evidence>
<accession>A0A4Y2MY66</accession>
<proteinExistence type="predicted"/>
<dbReference type="OrthoDB" id="6461096at2759"/>
<reference evidence="1 2" key="1">
    <citation type="journal article" date="2019" name="Sci. Rep.">
        <title>Orb-weaving spider Araneus ventricosus genome elucidates the spidroin gene catalogue.</title>
        <authorList>
            <person name="Kono N."/>
            <person name="Nakamura H."/>
            <person name="Ohtoshi R."/>
            <person name="Moran D.A.P."/>
            <person name="Shinohara A."/>
            <person name="Yoshida Y."/>
            <person name="Fujiwara M."/>
            <person name="Mori M."/>
            <person name="Tomita M."/>
            <person name="Arakawa K."/>
        </authorList>
    </citation>
    <scope>NUCLEOTIDE SEQUENCE [LARGE SCALE GENOMIC DNA]</scope>
</reference>
<gene>
    <name evidence="1" type="ORF">AVEN_75153_1</name>
</gene>